<dbReference type="InterPro" id="IPR012674">
    <property type="entry name" value="Calycin"/>
</dbReference>
<name>A0A1B6M2J6_9HEMI</name>
<dbReference type="PANTHER" id="PTHR10612:SF34">
    <property type="entry name" value="APOLIPOPROTEIN D"/>
    <property type="match status" value="1"/>
</dbReference>
<dbReference type="PANTHER" id="PTHR10612">
    <property type="entry name" value="APOLIPOPROTEIN D"/>
    <property type="match status" value="1"/>
</dbReference>
<dbReference type="Gene3D" id="2.40.128.20">
    <property type="match status" value="1"/>
</dbReference>
<evidence type="ECO:0000259" key="3">
    <source>
        <dbReference type="Pfam" id="PF00061"/>
    </source>
</evidence>
<organism evidence="4">
    <name type="scientific">Graphocephala atropunctata</name>
    <dbReference type="NCBI Taxonomy" id="36148"/>
    <lineage>
        <taxon>Eukaryota</taxon>
        <taxon>Metazoa</taxon>
        <taxon>Ecdysozoa</taxon>
        <taxon>Arthropoda</taxon>
        <taxon>Hexapoda</taxon>
        <taxon>Insecta</taxon>
        <taxon>Pterygota</taxon>
        <taxon>Neoptera</taxon>
        <taxon>Paraneoptera</taxon>
        <taxon>Hemiptera</taxon>
        <taxon>Auchenorrhyncha</taxon>
        <taxon>Membracoidea</taxon>
        <taxon>Cicadellidae</taxon>
        <taxon>Cicadellinae</taxon>
        <taxon>Cicadellini</taxon>
        <taxon>Graphocephala</taxon>
    </lineage>
</organism>
<dbReference type="PIRSF" id="PIRSF036893">
    <property type="entry name" value="Lipocalin_ApoD"/>
    <property type="match status" value="1"/>
</dbReference>
<reference evidence="4" key="1">
    <citation type="submission" date="2015-11" db="EMBL/GenBank/DDBJ databases">
        <title>De novo transcriptome assembly of four potential Pierce s Disease insect vectors from Arizona vineyards.</title>
        <authorList>
            <person name="Tassone E.E."/>
        </authorList>
    </citation>
    <scope>NUCLEOTIDE SEQUENCE</scope>
</reference>
<dbReference type="AlphaFoldDB" id="A0A1B6M2J6"/>
<dbReference type="GO" id="GO:0005737">
    <property type="term" value="C:cytoplasm"/>
    <property type="evidence" value="ECO:0007669"/>
    <property type="project" value="TreeGrafter"/>
</dbReference>
<keyword evidence="2" id="KW-1015">Disulfide bond</keyword>
<dbReference type="InterPro" id="IPR022271">
    <property type="entry name" value="Lipocalin_ApoD"/>
</dbReference>
<dbReference type="GO" id="GO:0031409">
    <property type="term" value="F:pigment binding"/>
    <property type="evidence" value="ECO:0007669"/>
    <property type="project" value="InterPro"/>
</dbReference>
<evidence type="ECO:0000313" key="4">
    <source>
        <dbReference type="EMBL" id="JAT30147.1"/>
    </source>
</evidence>
<sequence length="211" mass="24706">LCTPLYMMMCYKFAGLVFVLFVGSTNGWHWPKFGRCPQMEVVQDFRLPDFMGSWYQQASVNMEVEGRGRCVTANYTYQTTDGLVEVVNSIIREPSNTVFTMNGTMKLENPTKNEGKFVVSLPSHFLWWNFDIKGPFWILDTDYNTYSVTYSCMEFLWFFHDYSGILFSRVQDLSQDVETKNAFFNRTFQVLRDHNLDPAQFKISENHNCTL</sequence>
<dbReference type="EMBL" id="GEBQ01009830">
    <property type="protein sequence ID" value="JAT30147.1"/>
    <property type="molecule type" value="Transcribed_RNA"/>
</dbReference>
<dbReference type="PRINTS" id="PR01273">
    <property type="entry name" value="INVTBRTCOLOR"/>
</dbReference>
<accession>A0A1B6M2J6</accession>
<dbReference type="GO" id="GO:0006629">
    <property type="term" value="P:lipid metabolic process"/>
    <property type="evidence" value="ECO:0007669"/>
    <property type="project" value="TreeGrafter"/>
</dbReference>
<dbReference type="GO" id="GO:0000302">
    <property type="term" value="P:response to reactive oxygen species"/>
    <property type="evidence" value="ECO:0007669"/>
    <property type="project" value="TreeGrafter"/>
</dbReference>
<protein>
    <recommendedName>
        <fullName evidence="3">Lipocalin/cytosolic fatty-acid binding domain-containing protein</fullName>
    </recommendedName>
</protein>
<feature type="domain" description="Lipocalin/cytosolic fatty-acid binding" evidence="3">
    <location>
        <begin position="52"/>
        <end position="182"/>
    </location>
</feature>
<comment type="similarity">
    <text evidence="1">Belongs to the calycin superfamily. Lipocalin family.</text>
</comment>
<evidence type="ECO:0000256" key="2">
    <source>
        <dbReference type="ARBA" id="ARBA00023157"/>
    </source>
</evidence>
<feature type="non-terminal residue" evidence="4">
    <location>
        <position position="1"/>
    </location>
</feature>
<dbReference type="InterPro" id="IPR003057">
    <property type="entry name" value="Invtbrt_color"/>
</dbReference>
<gene>
    <name evidence="4" type="ORF">g.32589</name>
</gene>
<evidence type="ECO:0000256" key="1">
    <source>
        <dbReference type="ARBA" id="ARBA00006889"/>
    </source>
</evidence>
<proteinExistence type="inferred from homology"/>
<dbReference type="Pfam" id="PF00061">
    <property type="entry name" value="Lipocalin"/>
    <property type="match status" value="1"/>
</dbReference>
<dbReference type="SUPFAM" id="SSF50814">
    <property type="entry name" value="Lipocalins"/>
    <property type="match status" value="1"/>
</dbReference>
<dbReference type="InterPro" id="IPR000566">
    <property type="entry name" value="Lipocln_cytosolic_FA-bd_dom"/>
</dbReference>